<keyword evidence="1" id="KW-0732">Signal</keyword>
<organism evidence="2 3">
    <name type="scientific">Roseisolibacter agri</name>
    <dbReference type="NCBI Taxonomy" id="2014610"/>
    <lineage>
        <taxon>Bacteria</taxon>
        <taxon>Pseudomonadati</taxon>
        <taxon>Gemmatimonadota</taxon>
        <taxon>Gemmatimonadia</taxon>
        <taxon>Gemmatimonadales</taxon>
        <taxon>Gemmatimonadaceae</taxon>
        <taxon>Roseisolibacter</taxon>
    </lineage>
</organism>
<protein>
    <recommendedName>
        <fullName evidence="4">Transporter</fullName>
    </recommendedName>
</protein>
<sequence length="268" mass="28307">MAASRAAASLAALASLVARPAAAQTDYYNTDAGRPITVEDAYPVERRALELQLAPLRLERARGGTYHWGVEPEVAVGILPRTQLEVGLPFAFVERGAQRASGLAGVELSVLHNLNVETALPALAVAADVLVPAGGLGPERAYPSVKGIATRTLPWARFHLNGQYTFGTESDAGTDAGTAELSRWQAGVAVDRTLPLRSLLLTGEVVARRPLRADDAAVEWNSGAGARYQLSPRVAADAGAGYRLTGDDRGWYATVGAAVVVGMPWRTR</sequence>
<keyword evidence="3" id="KW-1185">Reference proteome</keyword>
<dbReference type="AlphaFoldDB" id="A0AA37VA80"/>
<dbReference type="InterPro" id="IPR025737">
    <property type="entry name" value="FApF"/>
</dbReference>
<dbReference type="EMBL" id="BRXS01000002">
    <property type="protein sequence ID" value="GLC25168.1"/>
    <property type="molecule type" value="Genomic_DNA"/>
</dbReference>
<dbReference type="RefSeq" id="WP_284349609.1">
    <property type="nucleotide sequence ID" value="NZ_BRXS01000002.1"/>
</dbReference>
<reference evidence="2" key="1">
    <citation type="submission" date="2022-08" db="EMBL/GenBank/DDBJ databases">
        <title>Draft genome sequencing of Roseisolibacter agri AW1220.</title>
        <authorList>
            <person name="Tobiishi Y."/>
            <person name="Tonouchi A."/>
        </authorList>
    </citation>
    <scope>NUCLEOTIDE SEQUENCE</scope>
    <source>
        <strain evidence="2">AW1220</strain>
    </source>
</reference>
<feature type="chain" id="PRO_5041237581" description="Transporter" evidence="1">
    <location>
        <begin position="24"/>
        <end position="268"/>
    </location>
</feature>
<gene>
    <name evidence="2" type="ORF">rosag_16810</name>
</gene>
<dbReference type="Pfam" id="PF13557">
    <property type="entry name" value="Phenol_MetA_deg"/>
    <property type="match status" value="1"/>
</dbReference>
<dbReference type="Proteomes" id="UP001161325">
    <property type="component" value="Unassembled WGS sequence"/>
</dbReference>
<comment type="caution">
    <text evidence="2">The sequence shown here is derived from an EMBL/GenBank/DDBJ whole genome shotgun (WGS) entry which is preliminary data.</text>
</comment>
<feature type="signal peptide" evidence="1">
    <location>
        <begin position="1"/>
        <end position="23"/>
    </location>
</feature>
<name>A0AA37VA80_9BACT</name>
<accession>A0AA37VA80</accession>
<proteinExistence type="predicted"/>
<evidence type="ECO:0000256" key="1">
    <source>
        <dbReference type="SAM" id="SignalP"/>
    </source>
</evidence>
<evidence type="ECO:0008006" key="4">
    <source>
        <dbReference type="Google" id="ProtNLM"/>
    </source>
</evidence>
<evidence type="ECO:0000313" key="2">
    <source>
        <dbReference type="EMBL" id="GLC25168.1"/>
    </source>
</evidence>
<evidence type="ECO:0000313" key="3">
    <source>
        <dbReference type="Proteomes" id="UP001161325"/>
    </source>
</evidence>